<accession>A0A381WU38</accession>
<keyword evidence="4" id="KW-0560">Oxidoreductase</keyword>
<keyword evidence="3" id="KW-0223">Dioxygenase</keyword>
<comment type="similarity">
    <text evidence="1">Belongs to the TfdA dioxygenase family.</text>
</comment>
<keyword evidence="2" id="KW-0479">Metal-binding</keyword>
<dbReference type="EMBL" id="UINC01012890">
    <property type="protein sequence ID" value="SVA56039.1"/>
    <property type="molecule type" value="Genomic_DNA"/>
</dbReference>
<organism evidence="7">
    <name type="scientific">marine metagenome</name>
    <dbReference type="NCBI Taxonomy" id="408172"/>
    <lineage>
        <taxon>unclassified sequences</taxon>
        <taxon>metagenomes</taxon>
        <taxon>ecological metagenomes</taxon>
    </lineage>
</organism>
<feature type="domain" description="TauD/TfdA-like" evidence="6">
    <location>
        <begin position="8"/>
        <end position="264"/>
    </location>
</feature>
<dbReference type="GO" id="GO:0046872">
    <property type="term" value="F:metal ion binding"/>
    <property type="evidence" value="ECO:0007669"/>
    <property type="project" value="UniProtKB-KW"/>
</dbReference>
<dbReference type="SUPFAM" id="SSF51197">
    <property type="entry name" value="Clavaminate synthase-like"/>
    <property type="match status" value="1"/>
</dbReference>
<dbReference type="InterPro" id="IPR051323">
    <property type="entry name" value="AtsK-like"/>
</dbReference>
<evidence type="ECO:0000256" key="2">
    <source>
        <dbReference type="ARBA" id="ARBA00022723"/>
    </source>
</evidence>
<dbReference type="Gene3D" id="3.60.130.10">
    <property type="entry name" value="Clavaminate synthase-like"/>
    <property type="match status" value="1"/>
</dbReference>
<dbReference type="InterPro" id="IPR003819">
    <property type="entry name" value="TauD/TfdA-like"/>
</dbReference>
<dbReference type="PANTHER" id="PTHR30468:SF1">
    <property type="entry name" value="ALPHA-KETOGLUTARATE-DEPENDENT SULFONATE DIOXYGENASE"/>
    <property type="match status" value="1"/>
</dbReference>
<evidence type="ECO:0000313" key="7">
    <source>
        <dbReference type="EMBL" id="SVA56039.1"/>
    </source>
</evidence>
<keyword evidence="5" id="KW-0408">Iron</keyword>
<dbReference type="GO" id="GO:0006790">
    <property type="term" value="P:sulfur compound metabolic process"/>
    <property type="evidence" value="ECO:0007669"/>
    <property type="project" value="TreeGrafter"/>
</dbReference>
<evidence type="ECO:0000256" key="1">
    <source>
        <dbReference type="ARBA" id="ARBA00005896"/>
    </source>
</evidence>
<evidence type="ECO:0000259" key="6">
    <source>
        <dbReference type="Pfam" id="PF02668"/>
    </source>
</evidence>
<dbReference type="InterPro" id="IPR042098">
    <property type="entry name" value="TauD-like_sf"/>
</dbReference>
<dbReference type="AlphaFoldDB" id="A0A381WU38"/>
<dbReference type="PANTHER" id="PTHR30468">
    <property type="entry name" value="ALPHA-KETOGLUTARATE-DEPENDENT SULFONATE DIOXYGENASE"/>
    <property type="match status" value="1"/>
</dbReference>
<evidence type="ECO:0000256" key="5">
    <source>
        <dbReference type="ARBA" id="ARBA00023004"/>
    </source>
</evidence>
<dbReference type="Pfam" id="PF02668">
    <property type="entry name" value="TauD"/>
    <property type="match status" value="1"/>
</dbReference>
<evidence type="ECO:0000256" key="3">
    <source>
        <dbReference type="ARBA" id="ARBA00022964"/>
    </source>
</evidence>
<dbReference type="GO" id="GO:0005737">
    <property type="term" value="C:cytoplasm"/>
    <property type="evidence" value="ECO:0007669"/>
    <property type="project" value="TreeGrafter"/>
</dbReference>
<protein>
    <recommendedName>
        <fullName evidence="6">TauD/TfdA-like domain-containing protein</fullName>
    </recommendedName>
</protein>
<evidence type="ECO:0000256" key="4">
    <source>
        <dbReference type="ARBA" id="ARBA00023002"/>
    </source>
</evidence>
<proteinExistence type="inferred from homology"/>
<name>A0A381WU38_9ZZZZ</name>
<gene>
    <name evidence="7" type="ORF">METZ01_LOCUS108893</name>
</gene>
<dbReference type="GO" id="GO:0000908">
    <property type="term" value="F:taurine dioxygenase activity"/>
    <property type="evidence" value="ECO:0007669"/>
    <property type="project" value="TreeGrafter"/>
</dbReference>
<reference evidence="7" key="1">
    <citation type="submission" date="2018-05" db="EMBL/GenBank/DDBJ databases">
        <authorList>
            <person name="Lanie J.A."/>
            <person name="Ng W.-L."/>
            <person name="Kazmierczak K.M."/>
            <person name="Andrzejewski T.M."/>
            <person name="Davidsen T.M."/>
            <person name="Wayne K.J."/>
            <person name="Tettelin H."/>
            <person name="Glass J.I."/>
            <person name="Rusch D."/>
            <person name="Podicherti R."/>
            <person name="Tsui H.-C.T."/>
            <person name="Winkler M.E."/>
        </authorList>
    </citation>
    <scope>NUCLEOTIDE SEQUENCE</scope>
</reference>
<sequence length="285" mass="32113">MKMGLSIERIGGVLGAEILGFQAKEVYPDATYELIRQALAEHCVLVMRDQPLTDLEAVEFLDRIGITFDQWNITPDFLSPDTPKVYQLTSRAGGSRYAGSTWHADYAFTDEPADVSCMQMHKLPAVGGDTGFANMYAAYDALSDQMKNMIADLSAIFDNSRRHRLQYSHENTVISKEQLDRVPVARHPLVITHPLTGRKALYCSEALVDTIVELPPLESKAVVDFLHNHVDQHQFHYRHVWRANDLVLVDNRCTNHCAIADYDIDVSREGIVLCAHMDPSPFRLS</sequence>